<proteinExistence type="predicted"/>
<reference evidence="2" key="1">
    <citation type="submission" date="2016-10" db="EMBL/GenBank/DDBJ databases">
        <authorList>
            <person name="Varghese N."/>
            <person name="Submissions S."/>
        </authorList>
    </citation>
    <scope>NUCLEOTIDE SEQUENCE [LARGE SCALE GENOMIC DNA]</scope>
    <source>
        <strain evidence="2">CGMCC 1.6494</strain>
    </source>
</reference>
<accession>A0A1G9WZV2</accession>
<dbReference type="OrthoDB" id="6165083at2"/>
<protein>
    <submittedName>
        <fullName evidence="1">Uncharacterized protein</fullName>
    </submittedName>
</protein>
<evidence type="ECO:0000313" key="1">
    <source>
        <dbReference type="EMBL" id="SDM90010.1"/>
    </source>
</evidence>
<name>A0A1G9WZV2_9GAMM</name>
<dbReference type="EMBL" id="FNII01000001">
    <property type="protein sequence ID" value="SDM90010.1"/>
    <property type="molecule type" value="Genomic_DNA"/>
</dbReference>
<sequence length="176" mass="20435">MKISSAPVSYQTHVRPAQVRDMIRCCEDLQQTFNRLADATTKNLDHFQDVSKEPDWKAVALRWPQHSAVRAFKEAALNNHFVCANWKTFDELQSEAYRSREELLTTRSLVPAEADFIWLRRFIHSVVMWEINTIEPYPPTLRVARAIQGWKGVANALQKELNKIDGSDDPWATLRR</sequence>
<organism evidence="1 2">
    <name type="scientific">Vreelandella arcis</name>
    <dbReference type="NCBI Taxonomy" id="416873"/>
    <lineage>
        <taxon>Bacteria</taxon>
        <taxon>Pseudomonadati</taxon>
        <taxon>Pseudomonadota</taxon>
        <taxon>Gammaproteobacteria</taxon>
        <taxon>Oceanospirillales</taxon>
        <taxon>Halomonadaceae</taxon>
        <taxon>Vreelandella</taxon>
    </lineage>
</organism>
<dbReference type="RefSeq" id="WP_089701356.1">
    <property type="nucleotide sequence ID" value="NZ_FNII01000001.1"/>
</dbReference>
<gene>
    <name evidence="1" type="ORF">SAMN04487951_10174</name>
</gene>
<evidence type="ECO:0000313" key="2">
    <source>
        <dbReference type="Proteomes" id="UP000199677"/>
    </source>
</evidence>
<keyword evidence="2" id="KW-1185">Reference proteome</keyword>
<dbReference type="Proteomes" id="UP000199677">
    <property type="component" value="Unassembled WGS sequence"/>
</dbReference>
<dbReference type="AlphaFoldDB" id="A0A1G9WZV2"/>
<dbReference type="STRING" id="416873.SAMN04487951_10174"/>